<protein>
    <submittedName>
        <fullName evidence="1">Phosphoprotein phosphatase PP4 catalytic subunit</fullName>
        <ecNumber evidence="1">3.1.3.16</ecNumber>
    </submittedName>
</protein>
<dbReference type="EMBL" id="JANBUK010000405">
    <property type="protein sequence ID" value="KAJ2790114.1"/>
    <property type="molecule type" value="Genomic_DNA"/>
</dbReference>
<organism evidence="1 2">
    <name type="scientific">Coemansia linderi</name>
    <dbReference type="NCBI Taxonomy" id="2663919"/>
    <lineage>
        <taxon>Eukaryota</taxon>
        <taxon>Fungi</taxon>
        <taxon>Fungi incertae sedis</taxon>
        <taxon>Zoopagomycota</taxon>
        <taxon>Kickxellomycotina</taxon>
        <taxon>Kickxellomycetes</taxon>
        <taxon>Kickxellales</taxon>
        <taxon>Kickxellaceae</taxon>
        <taxon>Coemansia</taxon>
    </lineage>
</organism>
<comment type="caution">
    <text evidence="1">The sequence shown here is derived from an EMBL/GenBank/DDBJ whole genome shotgun (WGS) entry which is preliminary data.</text>
</comment>
<accession>A0ACC1KHH0</accession>
<dbReference type="EC" id="3.1.3.16" evidence="1"/>
<sequence length="1085" mass="113974">AITAERLTPNEARFRILESDLGTDYSEGEEVPAPTPGSSAGASTPAPGIGTNPIPVCNQPRDTYQDRIVSSADEGLPDDQSSDSDDGLDDFSGLADFLPALSASECGQDTRSASPAVFSSGQAVESANGIDNCDRAAEGQSPTPPPAEHPDAPAFVANSNESADKVPSPDMSHSEHASMAQSSGSGPDNMPPATGESPATGELPVGPVAGTGESASEPPSGSCGDGDGRSGAANQPEEPATPAGTSVVVQADVPELAANPVLGDNAGLSVTHASATVAPAATRPQVMLCSQDLLDQPLQPLTRSAQESGARVSRLPEFLRDPLRGRSSLTCEQADVPEILSGRLGPTHQQELVLSILRGRLGLTREQAIAQSAAPALPPPTAPPAEPTSPASRTSGPSAPSSAAPPVEPTVPTSSAGGPAVPSSAAPPAEPTSPAGKTSGPAAPSPALPRGIKRRWLGCGGGGGKRRALLINPGIGSTFVLVGDSHNESVDDSFCELPNSNGQLSTAKKKPRMRGCRAGHGRNRKRNANRDEVPTQEPNEDPDLEPGEIPTQEPVDDSSNVLAGNLRDGPTDAQPEEQAPPADRTGSSDALGPAATPKWKPTKRGCRGKHGRNRRNPVDAVDELADNPDQGLQVDYNPGLDPSHWDQGGNWEGYCGMDEDTGAGWEMSDDGSESIEASNATLPYWSSVAAATVPVSDSLVHPSSQAGPSLERGWIIYDYRDLVAGTQRARARPSSSGSGQRGGGCQGRGGRSPTTGGQQATARPTSSGSGQRRGRSSPRGAQNQGRGASASGDWRSDQQRNERRRQDEPETAAFTSISIKGRASASRGRGSGRGRDAPVTICGDIHGQFYDLQELFTVGGECPDTNYLFMGDFVDRGFYSVETFLLLLALKVRYPDRISLLRGNHESRQITQVYGFYDENCCEVFDYMSLVAIIDDRIMCVHGGLSPLINTIDQIRVIDRKQEVPHEGAMCDLLWSDPEDIAGWGLSPRGAGYLFGGDVVKGFLHANNLDLIARAHQLVMEGFKYMFDKTCVTVWSAPNYCYRCGNIAAILEFDENLDSGFKIFEAAPQEARGAPAKKPAPDYFL</sequence>
<feature type="non-terminal residue" evidence="1">
    <location>
        <position position="1"/>
    </location>
</feature>
<dbReference type="Proteomes" id="UP001140066">
    <property type="component" value="Unassembled WGS sequence"/>
</dbReference>
<keyword evidence="2" id="KW-1185">Reference proteome</keyword>
<reference evidence="1" key="1">
    <citation type="submission" date="2022-07" db="EMBL/GenBank/DDBJ databases">
        <title>Phylogenomic reconstructions and comparative analyses of Kickxellomycotina fungi.</title>
        <authorList>
            <person name="Reynolds N.K."/>
            <person name="Stajich J.E."/>
            <person name="Barry K."/>
            <person name="Grigoriev I.V."/>
            <person name="Crous P."/>
            <person name="Smith M.E."/>
        </authorList>
    </citation>
    <scope>NUCLEOTIDE SEQUENCE</scope>
    <source>
        <strain evidence="1">BCRC 34191</strain>
    </source>
</reference>
<gene>
    <name evidence="1" type="primary">PPH3</name>
    <name evidence="1" type="ORF">GGI18_001999</name>
</gene>
<evidence type="ECO:0000313" key="2">
    <source>
        <dbReference type="Proteomes" id="UP001140066"/>
    </source>
</evidence>
<proteinExistence type="predicted"/>
<keyword evidence="1" id="KW-0378">Hydrolase</keyword>
<name>A0ACC1KHH0_9FUNG</name>
<evidence type="ECO:0000313" key="1">
    <source>
        <dbReference type="EMBL" id="KAJ2790114.1"/>
    </source>
</evidence>